<comment type="caution">
    <text evidence="2">The sequence shown here is derived from an EMBL/GenBank/DDBJ whole genome shotgun (WGS) entry which is preliminary data.</text>
</comment>
<dbReference type="Gene3D" id="3.40.50.300">
    <property type="entry name" value="P-loop containing nucleotide triphosphate hydrolases"/>
    <property type="match status" value="1"/>
</dbReference>
<proteinExistence type="predicted"/>
<feature type="domain" description="CobQ/CobB/MinD/ParA nucleotide binding" evidence="1">
    <location>
        <begin position="13"/>
        <end position="99"/>
    </location>
</feature>
<reference evidence="2" key="1">
    <citation type="submission" date="2019-08" db="EMBL/GenBank/DDBJ databases">
        <authorList>
            <person name="Kucharzyk K."/>
            <person name="Murdoch R.W."/>
            <person name="Higgins S."/>
            <person name="Loffler F."/>
        </authorList>
    </citation>
    <scope>NUCLEOTIDE SEQUENCE</scope>
</reference>
<dbReference type="EMBL" id="VSSQ01021816">
    <property type="protein sequence ID" value="MPM67661.1"/>
    <property type="molecule type" value="Genomic_DNA"/>
</dbReference>
<accession>A0A645BSS9</accession>
<protein>
    <recommendedName>
        <fullName evidence="1">CobQ/CobB/MinD/ParA nucleotide binding domain-containing protein</fullName>
    </recommendedName>
</protein>
<sequence>MENHLHIITGHYGSGKTEFAVNLAVSLARKGYDVTLADLDIVNPYFCSREQTQALNGRGVRVIASLGGGADLPALNPAVSSLFEPGVCGVIDMGGDPAGAHVLGRYAEAIRAVPHELLCVLNFNRPETATPEQAERYLRGIEHSAKLAATGLIHNTHLCSETSAADVLRGAKLAEEVSKRTGLPVLYHAFPRWIKGLTGLAPETLFPMDIMMKKPWETDCEPEPEPD</sequence>
<dbReference type="AlphaFoldDB" id="A0A645BSS9"/>
<evidence type="ECO:0000259" key="1">
    <source>
        <dbReference type="Pfam" id="PF01656"/>
    </source>
</evidence>
<dbReference type="InterPro" id="IPR002586">
    <property type="entry name" value="CobQ/CobB/MinD/ParA_Nub-bd_dom"/>
</dbReference>
<gene>
    <name evidence="2" type="ORF">SDC9_114585</name>
</gene>
<dbReference type="InterPro" id="IPR027417">
    <property type="entry name" value="P-loop_NTPase"/>
</dbReference>
<evidence type="ECO:0000313" key="2">
    <source>
        <dbReference type="EMBL" id="MPM67661.1"/>
    </source>
</evidence>
<organism evidence="2">
    <name type="scientific">bioreactor metagenome</name>
    <dbReference type="NCBI Taxonomy" id="1076179"/>
    <lineage>
        <taxon>unclassified sequences</taxon>
        <taxon>metagenomes</taxon>
        <taxon>ecological metagenomes</taxon>
    </lineage>
</organism>
<name>A0A645BSS9_9ZZZZ</name>
<dbReference type="Pfam" id="PF01656">
    <property type="entry name" value="CbiA"/>
    <property type="match status" value="1"/>
</dbReference>
<dbReference type="SUPFAM" id="SSF52540">
    <property type="entry name" value="P-loop containing nucleoside triphosphate hydrolases"/>
    <property type="match status" value="1"/>
</dbReference>